<protein>
    <submittedName>
        <fullName evidence="1">Uncharacterized protein</fullName>
    </submittedName>
</protein>
<proteinExistence type="predicted"/>
<name>A0AC61NA60_9CAUD</name>
<organism evidence="1 2">
    <name type="scientific">Stenotrophomonas phage BUCT626</name>
    <dbReference type="NCBI Taxonomy" id="2860376"/>
    <lineage>
        <taxon>Viruses</taxon>
        <taxon>Duplodnaviria</taxon>
        <taxon>Heunggongvirae</taxon>
        <taxon>Uroviricota</taxon>
        <taxon>Caudoviricetes</taxon>
        <taxon>Beaumontvirinae</taxon>
        <taxon>Bixiavirus</taxon>
        <taxon>Bixiavirus BUCT626</taxon>
    </lineage>
</organism>
<reference evidence="1" key="1">
    <citation type="submission" date="2021-06" db="EMBL/GenBank/DDBJ databases">
        <authorList>
            <person name="Tian F."/>
            <person name="Li J."/>
            <person name="Li F."/>
            <person name="Tong Y."/>
        </authorList>
    </citation>
    <scope>NUCLEOTIDE SEQUENCE</scope>
</reference>
<keyword evidence="2" id="KW-1185">Reference proteome</keyword>
<dbReference type="EMBL" id="MZ398241">
    <property type="protein sequence ID" value="QYC96764.1"/>
    <property type="molecule type" value="Genomic_DNA"/>
</dbReference>
<evidence type="ECO:0000313" key="1">
    <source>
        <dbReference type="EMBL" id="QYC96764.1"/>
    </source>
</evidence>
<dbReference type="Proteomes" id="UP000826964">
    <property type="component" value="Segment"/>
</dbReference>
<evidence type="ECO:0000313" key="2">
    <source>
        <dbReference type="Proteomes" id="UP000826964"/>
    </source>
</evidence>
<accession>A0AC61NA60</accession>
<sequence>MSNLSVEERDRYWWLLFAIRELGEHVFSGHSLLVDRYRDRWHRNPTELHQDLCRMETLSWIRLRNAHRTMWEQKVDGVVKHTTFEIDIRSHGYIQMNESRLCTYPSIAEEFLRRV</sequence>